<evidence type="ECO:0000313" key="2">
    <source>
        <dbReference type="EMBL" id="EMM71467.1"/>
    </source>
</evidence>
<organism evidence="2 4">
    <name type="scientific">Leptospira weilii str. 2006001855</name>
    <dbReference type="NCBI Taxonomy" id="996804"/>
    <lineage>
        <taxon>Bacteria</taxon>
        <taxon>Pseudomonadati</taxon>
        <taxon>Spirochaetota</taxon>
        <taxon>Spirochaetia</taxon>
        <taxon>Leptospirales</taxon>
        <taxon>Leptospiraceae</taxon>
        <taxon>Leptospira</taxon>
    </lineage>
</organism>
<evidence type="ECO:0000313" key="3">
    <source>
        <dbReference type="EMBL" id="EMM74044.1"/>
    </source>
</evidence>
<feature type="compositionally biased region" description="Basic and acidic residues" evidence="1">
    <location>
        <begin position="1"/>
        <end position="10"/>
    </location>
</feature>
<dbReference type="Proteomes" id="UP000012101">
    <property type="component" value="Unassembled WGS sequence"/>
</dbReference>
<proteinExistence type="predicted"/>
<dbReference type="EMBL" id="AFJM02000019">
    <property type="protein sequence ID" value="EMM74044.1"/>
    <property type="molecule type" value="Genomic_DNA"/>
</dbReference>
<reference evidence="2 4" key="1">
    <citation type="submission" date="2013-01" db="EMBL/GenBank/DDBJ databases">
        <authorList>
            <person name="Harkins D.M."/>
            <person name="Durkin A.S."/>
            <person name="Brinkac L.M."/>
            <person name="Haft D.H."/>
            <person name="Selengut J.D."/>
            <person name="Sanka R."/>
            <person name="DePew J."/>
            <person name="Purushe J."/>
            <person name="Hospenthal D.R."/>
            <person name="Murray C.K."/>
            <person name="Pimentel G."/>
            <person name="Wasfy M."/>
            <person name="Vinetz J.M."/>
            <person name="Sutton G.G."/>
            <person name="Nierman W.C."/>
            <person name="Fouts D.E."/>
        </authorList>
    </citation>
    <scope>NUCLEOTIDE SEQUENCE [LARGE SCALE GENOMIC DNA]</scope>
    <source>
        <strain evidence="2 4">2006001855</strain>
    </source>
</reference>
<accession>M6FJZ6</accession>
<evidence type="ECO:0000256" key="1">
    <source>
        <dbReference type="SAM" id="MobiDB-lite"/>
    </source>
</evidence>
<sequence>MAYPNRKEISGSRGRGNESPYSRDIGTKMHYLRIDFTEQKFRNNGLKDFGLTRRILFLF</sequence>
<dbReference type="EMBL" id="AFJM02000050">
    <property type="protein sequence ID" value="EMM71467.1"/>
    <property type="molecule type" value="Genomic_DNA"/>
</dbReference>
<dbReference type="AlphaFoldDB" id="M6FJZ6"/>
<feature type="region of interest" description="Disordered" evidence="1">
    <location>
        <begin position="1"/>
        <end position="22"/>
    </location>
</feature>
<evidence type="ECO:0000313" key="4">
    <source>
        <dbReference type="Proteomes" id="UP000012101"/>
    </source>
</evidence>
<name>M6FJZ6_9LEPT</name>
<gene>
    <name evidence="2" type="ORF">LEP1GSC038_0689</name>
    <name evidence="3" type="ORF">LEP1GSC038_0709</name>
</gene>
<comment type="caution">
    <text evidence="2">The sequence shown here is derived from an EMBL/GenBank/DDBJ whole genome shotgun (WGS) entry which is preliminary data.</text>
</comment>
<protein>
    <submittedName>
        <fullName evidence="2">Uncharacterized protein</fullName>
    </submittedName>
</protein>